<accession>A0A6V6YWK3</accession>
<dbReference type="Gene3D" id="2.60.120.230">
    <property type="match status" value="1"/>
</dbReference>
<dbReference type="EMBL" id="CAIJDO010000118">
    <property type="protein sequence ID" value="CAD0003917.1"/>
    <property type="molecule type" value="Genomic_DNA"/>
</dbReference>
<dbReference type="SUPFAM" id="SSF49742">
    <property type="entry name" value="PHM/PNGase F"/>
    <property type="match status" value="1"/>
</dbReference>
<dbReference type="RefSeq" id="WP_083480887.1">
    <property type="nucleotide sequence ID" value="NZ_CAIJDO010000118.1"/>
</dbReference>
<comment type="caution">
    <text evidence="4">The sequence shown here is derived from an EMBL/GenBank/DDBJ whole genome shotgun (WGS) entry which is preliminary data.</text>
</comment>
<dbReference type="Pfam" id="PF09113">
    <property type="entry name" value="N-glycanase_C"/>
    <property type="match status" value="1"/>
</dbReference>
<evidence type="ECO:0000313" key="5">
    <source>
        <dbReference type="Proteomes" id="UP000556700"/>
    </source>
</evidence>
<dbReference type="Pfam" id="PF09112">
    <property type="entry name" value="N-glycanase_N"/>
    <property type="match status" value="1"/>
</dbReference>
<evidence type="ECO:0000256" key="2">
    <source>
        <dbReference type="SAM" id="SignalP"/>
    </source>
</evidence>
<dbReference type="AlphaFoldDB" id="A0A6V6YWK3"/>
<feature type="signal peptide" evidence="2">
    <location>
        <begin position="1"/>
        <end position="23"/>
    </location>
</feature>
<protein>
    <recommendedName>
        <fullName evidence="3">Peptide-N-glycosidase F N-terminal domain-containing protein</fullName>
    </recommendedName>
</protein>
<evidence type="ECO:0000259" key="3">
    <source>
        <dbReference type="SMART" id="SM01290"/>
    </source>
</evidence>
<dbReference type="SMART" id="SM01290">
    <property type="entry name" value="N-glycanase_N"/>
    <property type="match status" value="1"/>
</dbReference>
<sequence>MICKYMIKFFNTILLLFSLVLVAQTKSEVYKIKYDKFENGKKTGENIAIYVYNQMVFLSKPTDKIQQYIDLKNNYNVTTIKDGNIVFKKIIPFDSLPKPKFDSDTRIIMGYKCQHATFSYFSNTIDVWFTEQTTVKGSPNSSYLPNKNALVLQLVVNGNYAFIASAINKENKYIPELNYDDKTKVVTTSEFEEIAINSRYKVLRIFDNEILNFDPNRVIPKESELATDKVYHFSKGSVVLKKIKITPELKNSSAIFAKLTSKSTGDAYDRTGSVFIIPAKKEENTTTLLDAYLHGLDKLPIYTDNKKNKYQGIKKEKDYTPAIEILRFFTPFGVNYFNDKRKINNYNWAKDVVYKEDVTSLIPTDEDEIWIGVFIGNYDAGGHTISLELDAYPSMKNNEEKPNKKKYVAPLFSTVNTMEMSGQNYGGLFANDTLKVNFEIKENLQNLQLLYTTTGHGGWGNGDEFVPRMNKVFVDGQEVFKIIPWRTDCATYRLSNPASGNFSDGLSSSDLSRSNWCPGTLTPPYIIPLKLPKGNHIIEVVIEQGPNEGPSTNHWNVSGVLVGELKD</sequence>
<keyword evidence="1" id="KW-1015">Disulfide bond</keyword>
<dbReference type="Pfam" id="PF22252">
    <property type="entry name" value="PNGase_F-II_N"/>
    <property type="match status" value="1"/>
</dbReference>
<dbReference type="InterPro" id="IPR043022">
    <property type="entry name" value="PngaseF_N_sf"/>
</dbReference>
<dbReference type="InterPro" id="IPR014784">
    <property type="entry name" value="Cu2_ascorb_mOase-like_C"/>
</dbReference>
<proteinExistence type="predicted"/>
<dbReference type="InterPro" id="IPR015197">
    <property type="entry name" value="PngaseF_C"/>
</dbReference>
<dbReference type="Proteomes" id="UP000556700">
    <property type="component" value="Unassembled WGS sequence"/>
</dbReference>
<reference evidence="4 5" key="1">
    <citation type="submission" date="2020-06" db="EMBL/GenBank/DDBJ databases">
        <authorList>
            <person name="Criscuolo A."/>
        </authorList>
    </citation>
    <scope>NUCLEOTIDE SEQUENCE [LARGE SCALE GENOMIC DNA]</scope>
    <source>
        <strain evidence="5">CIP 110025</strain>
    </source>
</reference>
<feature type="domain" description="Peptide-N-glycosidase F N-terminal" evidence="3">
    <location>
        <begin position="202"/>
        <end position="391"/>
    </location>
</feature>
<keyword evidence="2" id="KW-0732">Signal</keyword>
<dbReference type="InterPro" id="IPR008977">
    <property type="entry name" value="PHM/PNGase_F_dom_sf"/>
</dbReference>
<name>A0A6V6YWK3_9FLAO</name>
<feature type="chain" id="PRO_5028009785" description="Peptide-N-glycosidase F N-terminal domain-containing protein" evidence="2">
    <location>
        <begin position="24"/>
        <end position="567"/>
    </location>
</feature>
<gene>
    <name evidence="4" type="ORF">FLACHUCJ7_01657</name>
</gene>
<organism evidence="4 5">
    <name type="scientific">Flavobacterium chungangense</name>
    <dbReference type="NCBI Taxonomy" id="554283"/>
    <lineage>
        <taxon>Bacteria</taxon>
        <taxon>Pseudomonadati</taxon>
        <taxon>Bacteroidota</taxon>
        <taxon>Flavobacteriia</taxon>
        <taxon>Flavobacteriales</taxon>
        <taxon>Flavobacteriaceae</taxon>
        <taxon>Flavobacterium</taxon>
    </lineage>
</organism>
<keyword evidence="5" id="KW-1185">Reference proteome</keyword>
<evidence type="ECO:0000256" key="1">
    <source>
        <dbReference type="ARBA" id="ARBA00023157"/>
    </source>
</evidence>
<dbReference type="Gene3D" id="2.60.120.1570">
    <property type="entry name" value="Peptide-N-glycosidase F, N-terminal domain"/>
    <property type="match status" value="1"/>
</dbReference>
<dbReference type="InterPro" id="IPR015196">
    <property type="entry name" value="PngaseF_N"/>
</dbReference>
<evidence type="ECO:0000313" key="4">
    <source>
        <dbReference type="EMBL" id="CAD0003917.1"/>
    </source>
</evidence>
<dbReference type="GO" id="GO:0016715">
    <property type="term" value="F:oxidoreductase activity, acting on paired donors, with incorporation or reduction of molecular oxygen, reduced ascorbate as one donor, and incorporation of one atom of oxygen"/>
    <property type="evidence" value="ECO:0007669"/>
    <property type="project" value="InterPro"/>
</dbReference>